<keyword evidence="5" id="KW-0274">FAD</keyword>
<keyword evidence="11" id="KW-1185">Reference proteome</keyword>
<keyword evidence="7" id="KW-0503">Monooxygenase</keyword>
<gene>
    <name evidence="10" type="ORF">DKW60_02805</name>
</gene>
<comment type="subunit">
    <text evidence="8">Component of the Ubi complex metabolon, which regroups five ubiquinone biosynthesis proteins (UbiE, UbiF, UbiG, UbiH and UbiI) and two accessory factors (UbiK and the lipid-binding protein UbiJ).</text>
</comment>
<evidence type="ECO:0000256" key="4">
    <source>
        <dbReference type="ARBA" id="ARBA00022630"/>
    </source>
</evidence>
<dbReference type="PRINTS" id="PR00420">
    <property type="entry name" value="RNGMNOXGNASE"/>
</dbReference>
<sequence>MTILQFDAVIVGAGIVGGTLAGLLIKGGRKIAVVEPRLPEPFEPESDFELRVSAISRASQRALVEVSAWERVLAKRAHAYEAMQVWDAGGSGEIRFDSSEMGEADLGHIVENNVIQSSLLEVLAKNTHVTLFTPSKVVSMSNTESGGRLITLDTGEQLSANLIVGADGSQSVIRDLAGLSVMREDYGQKGLVTVVKTEQAHQNTAWQRFLSGGPLAFLPLDNGYSSIVWTLPADRADRHLKQSEDEFKRVLAEALDYRLGAITDIGPRAAFPLMGSQASAYIATGVALVGDSAHTIHPLAGQGVNLGIKDAVALAELLSPLSSREWGSHKRLRQYERARKGDDVLTMKVMEGFKTLFGHDADVVKLARNTGLNIFNSIPLLKQQIMRSAMGL</sequence>
<dbReference type="OrthoDB" id="9769565at2"/>
<dbReference type="GO" id="GO:0006744">
    <property type="term" value="P:ubiquinone biosynthetic process"/>
    <property type="evidence" value="ECO:0007669"/>
    <property type="project" value="UniProtKB-UniPathway"/>
</dbReference>
<dbReference type="PROSITE" id="PS01304">
    <property type="entry name" value="UBIH"/>
    <property type="match status" value="1"/>
</dbReference>
<evidence type="ECO:0000256" key="5">
    <source>
        <dbReference type="ARBA" id="ARBA00022827"/>
    </source>
</evidence>
<dbReference type="PANTHER" id="PTHR43876:SF7">
    <property type="entry name" value="UBIQUINONE BIOSYNTHESIS MONOOXYGENASE COQ6, MITOCHONDRIAL"/>
    <property type="match status" value="1"/>
</dbReference>
<dbReference type="Proteomes" id="UP000245539">
    <property type="component" value="Unassembled WGS sequence"/>
</dbReference>
<protein>
    <submittedName>
        <fullName evidence="10">2-octaprenyl-3-methyl-6-methoxy-1,4-benzoquinol hydroxylase</fullName>
    </submittedName>
</protein>
<evidence type="ECO:0000256" key="2">
    <source>
        <dbReference type="ARBA" id="ARBA00004749"/>
    </source>
</evidence>
<dbReference type="GO" id="GO:0016705">
    <property type="term" value="F:oxidoreductase activity, acting on paired donors, with incorporation or reduction of molecular oxygen"/>
    <property type="evidence" value="ECO:0007669"/>
    <property type="project" value="InterPro"/>
</dbReference>
<dbReference type="GO" id="GO:0004497">
    <property type="term" value="F:monooxygenase activity"/>
    <property type="evidence" value="ECO:0007669"/>
    <property type="project" value="UniProtKB-KW"/>
</dbReference>
<comment type="cofactor">
    <cofactor evidence="1">
        <name>FAD</name>
        <dbReference type="ChEBI" id="CHEBI:57692"/>
    </cofactor>
</comment>
<dbReference type="InterPro" id="IPR010971">
    <property type="entry name" value="UbiH/COQ6"/>
</dbReference>
<dbReference type="NCBIfam" id="TIGR01988">
    <property type="entry name" value="Ubi-OHases"/>
    <property type="match status" value="1"/>
</dbReference>
<dbReference type="InterPro" id="IPR036188">
    <property type="entry name" value="FAD/NAD-bd_sf"/>
</dbReference>
<dbReference type="EMBL" id="QGKM01000005">
    <property type="protein sequence ID" value="PWR00085.1"/>
    <property type="molecule type" value="Genomic_DNA"/>
</dbReference>
<name>A0A317CNI6_9GAMM</name>
<organism evidence="10 11">
    <name type="scientific">Leucothrix pacifica</name>
    <dbReference type="NCBI Taxonomy" id="1247513"/>
    <lineage>
        <taxon>Bacteria</taxon>
        <taxon>Pseudomonadati</taxon>
        <taxon>Pseudomonadota</taxon>
        <taxon>Gammaproteobacteria</taxon>
        <taxon>Thiotrichales</taxon>
        <taxon>Thiotrichaceae</taxon>
        <taxon>Leucothrix</taxon>
    </lineage>
</organism>
<proteinExistence type="inferred from homology"/>
<evidence type="ECO:0000256" key="1">
    <source>
        <dbReference type="ARBA" id="ARBA00001974"/>
    </source>
</evidence>
<dbReference type="InterPro" id="IPR002938">
    <property type="entry name" value="FAD-bd"/>
</dbReference>
<evidence type="ECO:0000256" key="6">
    <source>
        <dbReference type="ARBA" id="ARBA00023002"/>
    </source>
</evidence>
<comment type="similarity">
    <text evidence="3">Belongs to the UbiH/COQ6 family.</text>
</comment>
<evidence type="ECO:0000256" key="8">
    <source>
        <dbReference type="ARBA" id="ARBA00065734"/>
    </source>
</evidence>
<dbReference type="AlphaFoldDB" id="A0A317CNI6"/>
<dbReference type="InterPro" id="IPR018168">
    <property type="entry name" value="Ubi_Hdrlase_CS"/>
</dbReference>
<evidence type="ECO:0000259" key="9">
    <source>
        <dbReference type="Pfam" id="PF01494"/>
    </source>
</evidence>
<evidence type="ECO:0000313" key="11">
    <source>
        <dbReference type="Proteomes" id="UP000245539"/>
    </source>
</evidence>
<dbReference type="PANTHER" id="PTHR43876">
    <property type="entry name" value="UBIQUINONE BIOSYNTHESIS MONOOXYGENASE COQ6, MITOCHONDRIAL"/>
    <property type="match status" value="1"/>
</dbReference>
<dbReference type="SUPFAM" id="SSF51905">
    <property type="entry name" value="FAD/NAD(P)-binding domain"/>
    <property type="match status" value="1"/>
</dbReference>
<comment type="caution">
    <text evidence="10">The sequence shown here is derived from an EMBL/GenBank/DDBJ whole genome shotgun (WGS) entry which is preliminary data.</text>
</comment>
<keyword evidence="4" id="KW-0285">Flavoprotein</keyword>
<dbReference type="UniPathway" id="UPA00232"/>
<evidence type="ECO:0000256" key="7">
    <source>
        <dbReference type="ARBA" id="ARBA00023033"/>
    </source>
</evidence>
<accession>A0A317CNI6</accession>
<feature type="domain" description="FAD-binding" evidence="9">
    <location>
        <begin position="7"/>
        <end position="340"/>
    </location>
</feature>
<evidence type="ECO:0000256" key="3">
    <source>
        <dbReference type="ARBA" id="ARBA00005349"/>
    </source>
</evidence>
<dbReference type="GO" id="GO:0071949">
    <property type="term" value="F:FAD binding"/>
    <property type="evidence" value="ECO:0007669"/>
    <property type="project" value="InterPro"/>
</dbReference>
<dbReference type="GO" id="GO:0110142">
    <property type="term" value="C:ubiquinone biosynthesis complex"/>
    <property type="evidence" value="ECO:0007669"/>
    <property type="project" value="UniProtKB-ARBA"/>
</dbReference>
<evidence type="ECO:0000313" key="10">
    <source>
        <dbReference type="EMBL" id="PWR00085.1"/>
    </source>
</evidence>
<keyword evidence="6" id="KW-0560">Oxidoreductase</keyword>
<reference evidence="10 11" key="1">
    <citation type="submission" date="2018-05" db="EMBL/GenBank/DDBJ databases">
        <title>Leucothrix arctica sp. nov., isolated from Arctic seawater.</title>
        <authorList>
            <person name="Choi A."/>
            <person name="Baek K."/>
        </authorList>
    </citation>
    <scope>NUCLEOTIDE SEQUENCE [LARGE SCALE GENOMIC DNA]</scope>
    <source>
        <strain evidence="10 11">JCM 18388</strain>
    </source>
</reference>
<dbReference type="Pfam" id="PF01494">
    <property type="entry name" value="FAD_binding_3"/>
    <property type="match status" value="1"/>
</dbReference>
<dbReference type="InterPro" id="IPR051205">
    <property type="entry name" value="UbiH/COQ6_monooxygenase"/>
</dbReference>
<dbReference type="FunFam" id="3.50.50.60:FF:000021">
    <property type="entry name" value="Ubiquinone biosynthesis monooxygenase COQ6"/>
    <property type="match status" value="1"/>
</dbReference>
<dbReference type="Gene3D" id="3.50.50.60">
    <property type="entry name" value="FAD/NAD(P)-binding domain"/>
    <property type="match status" value="2"/>
</dbReference>
<comment type="pathway">
    <text evidence="2">Cofactor biosynthesis; ubiquinone biosynthesis.</text>
</comment>
<dbReference type="RefSeq" id="WP_109836142.1">
    <property type="nucleotide sequence ID" value="NZ_QGKM01000005.1"/>
</dbReference>